<evidence type="ECO:0000313" key="3">
    <source>
        <dbReference type="EMBL" id="GEU75823.1"/>
    </source>
</evidence>
<dbReference type="GO" id="GO:0003964">
    <property type="term" value="F:RNA-directed DNA polymerase activity"/>
    <property type="evidence" value="ECO:0007669"/>
    <property type="project" value="UniProtKB-KW"/>
</dbReference>
<name>A0A6L2MPE6_TANCI</name>
<gene>
    <name evidence="3" type="ORF">Tci_047801</name>
</gene>
<keyword evidence="3" id="KW-0695">RNA-directed DNA polymerase</keyword>
<keyword evidence="3" id="KW-0548">Nucleotidyltransferase</keyword>
<dbReference type="Pfam" id="PF07889">
    <property type="entry name" value="DUF1664"/>
    <property type="match status" value="1"/>
</dbReference>
<feature type="non-terminal residue" evidence="3">
    <location>
        <position position="1"/>
    </location>
</feature>
<organism evidence="3">
    <name type="scientific">Tanacetum cinerariifolium</name>
    <name type="common">Dalmatian daisy</name>
    <name type="synonym">Chrysanthemum cinerariifolium</name>
    <dbReference type="NCBI Taxonomy" id="118510"/>
    <lineage>
        <taxon>Eukaryota</taxon>
        <taxon>Viridiplantae</taxon>
        <taxon>Streptophyta</taxon>
        <taxon>Embryophyta</taxon>
        <taxon>Tracheophyta</taxon>
        <taxon>Spermatophyta</taxon>
        <taxon>Magnoliopsida</taxon>
        <taxon>eudicotyledons</taxon>
        <taxon>Gunneridae</taxon>
        <taxon>Pentapetalae</taxon>
        <taxon>asterids</taxon>
        <taxon>campanulids</taxon>
        <taxon>Asterales</taxon>
        <taxon>Asteraceae</taxon>
        <taxon>Asteroideae</taxon>
        <taxon>Anthemideae</taxon>
        <taxon>Anthemidinae</taxon>
        <taxon>Tanacetum</taxon>
    </lineage>
</organism>
<evidence type="ECO:0000256" key="1">
    <source>
        <dbReference type="SAM" id="Phobius"/>
    </source>
</evidence>
<dbReference type="PANTHER" id="PTHR46667:SF6">
    <property type="entry name" value="OS01G0185100 PROTEIN"/>
    <property type="match status" value="1"/>
</dbReference>
<accession>A0A6L2MPE6</accession>
<keyword evidence="3" id="KW-0808">Transferase</keyword>
<dbReference type="AlphaFoldDB" id="A0A6L2MPE6"/>
<keyword evidence="1" id="KW-0472">Membrane</keyword>
<evidence type="ECO:0000259" key="2">
    <source>
        <dbReference type="Pfam" id="PF07889"/>
    </source>
</evidence>
<keyword evidence="1" id="KW-0812">Transmembrane</keyword>
<comment type="caution">
    <text evidence="3">The sequence shown here is derived from an EMBL/GenBank/DDBJ whole genome shotgun (WGS) entry which is preliminary data.</text>
</comment>
<feature type="domain" description="DUF1664" evidence="2">
    <location>
        <begin position="50"/>
        <end position="116"/>
    </location>
</feature>
<reference evidence="3" key="1">
    <citation type="journal article" date="2019" name="Sci. Rep.">
        <title>Draft genome of Tanacetum cinerariifolium, the natural source of mosquito coil.</title>
        <authorList>
            <person name="Yamashiro T."/>
            <person name="Shiraishi A."/>
            <person name="Satake H."/>
            <person name="Nakayama K."/>
        </authorList>
    </citation>
    <scope>NUCLEOTIDE SEQUENCE</scope>
</reference>
<dbReference type="PANTHER" id="PTHR46667">
    <property type="entry name" value="OS05G0182700 PROTEIN"/>
    <property type="match status" value="1"/>
</dbReference>
<protein>
    <submittedName>
        <fullName evidence="3">RNA-directed DNA polymerase, eukaryota, reverse transcriptase zinc-binding domain protein</fullName>
    </submittedName>
</protein>
<dbReference type="InterPro" id="IPR012458">
    <property type="entry name" value="DUF1664"/>
</dbReference>
<proteinExistence type="predicted"/>
<dbReference type="EMBL" id="BKCJ010007158">
    <property type="protein sequence ID" value="GEU75823.1"/>
    <property type="molecule type" value="Genomic_DNA"/>
</dbReference>
<keyword evidence="1" id="KW-1133">Transmembrane helix</keyword>
<feature type="transmembrane region" description="Helical" evidence="1">
    <location>
        <begin position="26"/>
        <end position="49"/>
    </location>
</feature>
<sequence>EIVICADIACKAARAMNRYHLASNSFTIYVIYLYCAMTTISNTSCIYFYEAAKNHLTQRIENLDGKMDQQVEISKLIRSEVNDAREDISQIGYDLDSLSQLVSGLNGKIMTLEEKQDLTNLGVWYLCNKADGNKKVGQGTAIHGSDGKVEASMKASTRSCWLNILHEVNVLSKKGIDLKKFMRFKVGNGENIMFWEDTWNEGRKFKCRFPRMYALESCKSISVGRKLAQSSLIDSFRRSPRGGAEQQQYNDLEDWLLLRF</sequence>